<gene>
    <name evidence="8" type="ORF">BD833_104111</name>
</gene>
<dbReference type="RefSeq" id="WP_166532543.1">
    <property type="nucleotide sequence ID" value="NZ_VNHW01000004.1"/>
</dbReference>
<proteinExistence type="predicted"/>
<feature type="transmembrane region" description="Helical" evidence="7">
    <location>
        <begin position="198"/>
        <end position="219"/>
    </location>
</feature>
<dbReference type="PANTHER" id="PTHR30213">
    <property type="entry name" value="INNER MEMBRANE PROTEIN YHJD"/>
    <property type="match status" value="1"/>
</dbReference>
<feature type="compositionally biased region" description="Basic and acidic residues" evidence="6">
    <location>
        <begin position="364"/>
        <end position="379"/>
    </location>
</feature>
<dbReference type="GO" id="GO:0005886">
    <property type="term" value="C:plasma membrane"/>
    <property type="evidence" value="ECO:0007669"/>
    <property type="project" value="UniProtKB-SubCell"/>
</dbReference>
<keyword evidence="2" id="KW-1003">Cell membrane</keyword>
<feature type="compositionally biased region" description="Low complexity" evidence="6">
    <location>
        <begin position="25"/>
        <end position="34"/>
    </location>
</feature>
<evidence type="ECO:0000256" key="2">
    <source>
        <dbReference type="ARBA" id="ARBA00022475"/>
    </source>
</evidence>
<dbReference type="EMBL" id="VNHW01000004">
    <property type="protein sequence ID" value="TYP88407.1"/>
    <property type="molecule type" value="Genomic_DNA"/>
</dbReference>
<accession>A0A5S5CXB0</accession>
<evidence type="ECO:0000256" key="4">
    <source>
        <dbReference type="ARBA" id="ARBA00022989"/>
    </source>
</evidence>
<keyword evidence="9" id="KW-1185">Reference proteome</keyword>
<evidence type="ECO:0000256" key="3">
    <source>
        <dbReference type="ARBA" id="ARBA00022692"/>
    </source>
</evidence>
<dbReference type="InterPro" id="IPR017039">
    <property type="entry name" value="Virul_fac_BrkB"/>
</dbReference>
<dbReference type="AlphaFoldDB" id="A0A5S5CXB0"/>
<feature type="transmembrane region" description="Helical" evidence="7">
    <location>
        <begin position="305"/>
        <end position="327"/>
    </location>
</feature>
<feature type="transmembrane region" description="Helical" evidence="7">
    <location>
        <begin position="153"/>
        <end position="177"/>
    </location>
</feature>
<dbReference type="Pfam" id="PF03631">
    <property type="entry name" value="Virul_fac_BrkB"/>
    <property type="match status" value="1"/>
</dbReference>
<protein>
    <submittedName>
        <fullName evidence="8">Membrane protein</fullName>
    </submittedName>
</protein>
<dbReference type="Proteomes" id="UP000322499">
    <property type="component" value="Unassembled WGS sequence"/>
</dbReference>
<feature type="region of interest" description="Disordered" evidence="6">
    <location>
        <begin position="20"/>
        <end position="57"/>
    </location>
</feature>
<keyword evidence="5 7" id="KW-0472">Membrane</keyword>
<reference evidence="8 9" key="1">
    <citation type="submission" date="2019-07" db="EMBL/GenBank/DDBJ databases">
        <title>Genomic Encyclopedia of Archaeal and Bacterial Type Strains, Phase II (KMG-II): from individual species to whole genera.</title>
        <authorList>
            <person name="Goeker M."/>
        </authorList>
    </citation>
    <scope>NUCLEOTIDE SEQUENCE [LARGE SCALE GENOMIC DNA]</scope>
    <source>
        <strain evidence="8 9">DSM 46842</strain>
    </source>
</reference>
<evidence type="ECO:0000313" key="9">
    <source>
        <dbReference type="Proteomes" id="UP000322499"/>
    </source>
</evidence>
<dbReference type="PANTHER" id="PTHR30213:SF0">
    <property type="entry name" value="UPF0761 MEMBRANE PROTEIN YIHY"/>
    <property type="match status" value="1"/>
</dbReference>
<evidence type="ECO:0000256" key="6">
    <source>
        <dbReference type="SAM" id="MobiDB-lite"/>
    </source>
</evidence>
<comment type="subcellular location">
    <subcellularLocation>
        <location evidence="1">Cell membrane</location>
        <topology evidence="1">Multi-pass membrane protein</topology>
    </subcellularLocation>
</comment>
<sequence>MTGTRPRESAVDRIRQRVEEKAARRAAAARTTAAGGPAHDPNRLPAGAPGQDELPGIHAAAPTQIPARGWKQVLKRAWAENNADNMPIIAGGVAFFGFLAIFPALLALISIYGLIVSREQAAAQVESFTTGLPEDARTLIGTQVANITEAESALTWGLVLSILGALWSVSGGVNNLVKAVNIAYDEVETRNFVKLRALSLALTLGAIVFVVLTIGLVAVLPVVLDALPLGSVGTVLAEIGRWVLLLIVVAGSLAVLYRLAPDRDAPKLRWVSLGSLVVTVVWAVVSLGFTFYVNNFGSYNKTYGAIAGVIVLMLWLYLTCYLVLLGAEINSEAEHQTGLDTTDGEPMPMGERDAVKADTLPAKAEPDKGDSDPTRKAAP</sequence>
<comment type="caution">
    <text evidence="8">The sequence shown here is derived from an EMBL/GenBank/DDBJ whole genome shotgun (WGS) entry which is preliminary data.</text>
</comment>
<name>A0A5S5CXB0_9ACTN</name>
<feature type="region of interest" description="Disordered" evidence="6">
    <location>
        <begin position="336"/>
        <end position="379"/>
    </location>
</feature>
<evidence type="ECO:0000256" key="7">
    <source>
        <dbReference type="SAM" id="Phobius"/>
    </source>
</evidence>
<evidence type="ECO:0000256" key="5">
    <source>
        <dbReference type="ARBA" id="ARBA00023136"/>
    </source>
</evidence>
<keyword evidence="3 7" id="KW-0812">Transmembrane</keyword>
<evidence type="ECO:0000313" key="8">
    <source>
        <dbReference type="EMBL" id="TYP88407.1"/>
    </source>
</evidence>
<feature type="transmembrane region" description="Helical" evidence="7">
    <location>
        <begin position="88"/>
        <end position="115"/>
    </location>
</feature>
<feature type="transmembrane region" description="Helical" evidence="7">
    <location>
        <begin position="239"/>
        <end position="259"/>
    </location>
</feature>
<organism evidence="8 9">
    <name type="scientific">Blastococcus xanthinilyticus</name>
    <dbReference type="NCBI Taxonomy" id="1564164"/>
    <lineage>
        <taxon>Bacteria</taxon>
        <taxon>Bacillati</taxon>
        <taxon>Actinomycetota</taxon>
        <taxon>Actinomycetes</taxon>
        <taxon>Geodermatophilales</taxon>
        <taxon>Geodermatophilaceae</taxon>
        <taxon>Blastococcus</taxon>
    </lineage>
</organism>
<dbReference type="NCBIfam" id="TIGR00765">
    <property type="entry name" value="yihY_not_rbn"/>
    <property type="match status" value="1"/>
</dbReference>
<feature type="transmembrane region" description="Helical" evidence="7">
    <location>
        <begin position="271"/>
        <end position="293"/>
    </location>
</feature>
<keyword evidence="4 7" id="KW-1133">Transmembrane helix</keyword>
<evidence type="ECO:0000256" key="1">
    <source>
        <dbReference type="ARBA" id="ARBA00004651"/>
    </source>
</evidence>